<evidence type="ECO:0000313" key="1">
    <source>
        <dbReference type="EMBL" id="CAG8775859.1"/>
    </source>
</evidence>
<reference evidence="1 2" key="1">
    <citation type="submission" date="2021-06" db="EMBL/GenBank/DDBJ databases">
        <authorList>
            <person name="Kallberg Y."/>
            <person name="Tangrot J."/>
            <person name="Rosling A."/>
        </authorList>
    </citation>
    <scope>NUCLEOTIDE SEQUENCE [LARGE SCALE GENOMIC DNA]</scope>
    <source>
        <strain evidence="1 2">120-4 pot B 10/14</strain>
    </source>
</reference>
<keyword evidence="2" id="KW-1185">Reference proteome</keyword>
<dbReference type="Proteomes" id="UP000789901">
    <property type="component" value="Unassembled WGS sequence"/>
</dbReference>
<sequence>MEQERVKNAGSIQNYENRFNDAVLEASASIAAAACFPLQEANLYFVTPENIPVAGQLNALAQHNTEHPKITLWLSVADPRKLDEALVGAHKIEASRYYSERNEAQA</sequence>
<evidence type="ECO:0000313" key="2">
    <source>
        <dbReference type="Proteomes" id="UP000789901"/>
    </source>
</evidence>
<organism evidence="1 2">
    <name type="scientific">Gigaspora margarita</name>
    <dbReference type="NCBI Taxonomy" id="4874"/>
    <lineage>
        <taxon>Eukaryota</taxon>
        <taxon>Fungi</taxon>
        <taxon>Fungi incertae sedis</taxon>
        <taxon>Mucoromycota</taxon>
        <taxon>Glomeromycotina</taxon>
        <taxon>Glomeromycetes</taxon>
        <taxon>Diversisporales</taxon>
        <taxon>Gigasporaceae</taxon>
        <taxon>Gigaspora</taxon>
    </lineage>
</organism>
<gene>
    <name evidence="1" type="ORF">GMARGA_LOCUS19066</name>
</gene>
<accession>A0ABN7VIP8</accession>
<name>A0ABN7VIP8_GIGMA</name>
<comment type="caution">
    <text evidence="1">The sequence shown here is derived from an EMBL/GenBank/DDBJ whole genome shotgun (WGS) entry which is preliminary data.</text>
</comment>
<proteinExistence type="predicted"/>
<protein>
    <submittedName>
        <fullName evidence="1">42328_t:CDS:1</fullName>
    </submittedName>
</protein>
<dbReference type="EMBL" id="CAJVQB010015660">
    <property type="protein sequence ID" value="CAG8775859.1"/>
    <property type="molecule type" value="Genomic_DNA"/>
</dbReference>